<dbReference type="AlphaFoldDB" id="A0A1I4BHS8"/>
<dbReference type="RefSeq" id="WP_092274673.1">
    <property type="nucleotide sequence ID" value="NZ_BJOE01000080.1"/>
</dbReference>
<evidence type="ECO:0000256" key="8">
    <source>
        <dbReference type="SAM" id="Phobius"/>
    </source>
</evidence>
<evidence type="ECO:0000256" key="4">
    <source>
        <dbReference type="ARBA" id="ARBA00022544"/>
    </source>
</evidence>
<dbReference type="GO" id="GO:0016020">
    <property type="term" value="C:membrane"/>
    <property type="evidence" value="ECO:0007669"/>
    <property type="project" value="UniProtKB-SubCell"/>
</dbReference>
<accession>A0A1I4BHS8</accession>
<proteinExistence type="inferred from homology"/>
<feature type="transmembrane region" description="Helical" evidence="8">
    <location>
        <begin position="117"/>
        <end position="139"/>
    </location>
</feature>
<dbReference type="Pfam" id="PF03845">
    <property type="entry name" value="Spore_permease"/>
    <property type="match status" value="1"/>
</dbReference>
<feature type="transmembrane region" description="Helical" evidence="8">
    <location>
        <begin position="87"/>
        <end position="105"/>
    </location>
</feature>
<keyword evidence="5 8" id="KW-0812">Transmembrane</keyword>
<dbReference type="PANTHER" id="PTHR34975:SF2">
    <property type="entry name" value="SPORE GERMINATION PROTEIN A2"/>
    <property type="match status" value="1"/>
</dbReference>
<dbReference type="Proteomes" id="UP000198915">
    <property type="component" value="Unassembled WGS sequence"/>
</dbReference>
<feature type="transmembrane region" description="Helical" evidence="8">
    <location>
        <begin position="16"/>
        <end position="33"/>
    </location>
</feature>
<feature type="transmembrane region" description="Helical" evidence="8">
    <location>
        <begin position="151"/>
        <end position="172"/>
    </location>
</feature>
<dbReference type="GO" id="GO:0009847">
    <property type="term" value="P:spore germination"/>
    <property type="evidence" value="ECO:0007669"/>
    <property type="project" value="InterPro"/>
</dbReference>
<evidence type="ECO:0000256" key="6">
    <source>
        <dbReference type="ARBA" id="ARBA00022989"/>
    </source>
</evidence>
<dbReference type="EMBL" id="FORT01000017">
    <property type="protein sequence ID" value="SFK68043.1"/>
    <property type="molecule type" value="Genomic_DNA"/>
</dbReference>
<keyword evidence="3" id="KW-0813">Transport</keyword>
<feature type="transmembrane region" description="Helical" evidence="8">
    <location>
        <begin position="223"/>
        <end position="246"/>
    </location>
</feature>
<feature type="transmembrane region" description="Helical" evidence="8">
    <location>
        <begin position="276"/>
        <end position="298"/>
    </location>
</feature>
<feature type="transmembrane region" description="Helical" evidence="8">
    <location>
        <begin position="340"/>
        <end position="361"/>
    </location>
</feature>
<evidence type="ECO:0000313" key="9">
    <source>
        <dbReference type="EMBL" id="SFK68043.1"/>
    </source>
</evidence>
<evidence type="ECO:0000256" key="1">
    <source>
        <dbReference type="ARBA" id="ARBA00004141"/>
    </source>
</evidence>
<sequence>MSAQTLAEKLISKNHMGINIASVTIGVGILTFPRTLAKATGAFDGWISIVISGAVAFLIGWLLAKLAARFPRQSFFEYTSLIASKPVGYVLTILICIYTMLFVSFEVRAIGTIAKQYLFYNTPVEMITLSFLLVVQYAVAGSRVALLRLNLLFMPVVLYVIVVVLVFAQPLVEIENVRPYFSSSWKALLQGSKDVGLSYSGFEIILFYTMLMKRPEEAGKSVFLGLLIPVVLYMTIYVFVIAVFSAEVAKNLTFPTIELAKEVEVPGGFFERVESIFFTIWIMTIFNTSAMWLDITVLNLTSMFKKVGKMVWILILSPIIYFIAMLPQNLIDFFSFGDKLTYFGLIIVYLIPICLLIIAFFRGVKGNG</sequence>
<dbReference type="PANTHER" id="PTHR34975">
    <property type="entry name" value="SPORE GERMINATION PROTEIN A2"/>
    <property type="match status" value="1"/>
</dbReference>
<evidence type="ECO:0000256" key="2">
    <source>
        <dbReference type="ARBA" id="ARBA00007998"/>
    </source>
</evidence>
<dbReference type="NCBIfam" id="TIGR00912">
    <property type="entry name" value="2A0309"/>
    <property type="match status" value="1"/>
</dbReference>
<evidence type="ECO:0000256" key="7">
    <source>
        <dbReference type="ARBA" id="ARBA00023136"/>
    </source>
</evidence>
<comment type="subcellular location">
    <subcellularLocation>
        <location evidence="1">Membrane</location>
        <topology evidence="1">Multi-pass membrane protein</topology>
    </subcellularLocation>
</comment>
<feature type="transmembrane region" description="Helical" evidence="8">
    <location>
        <begin position="45"/>
        <end position="66"/>
    </location>
</feature>
<comment type="similarity">
    <text evidence="2">Belongs to the amino acid-polyamine-organocation (APC) superfamily. Spore germination protein (SGP) (TC 2.A.3.9) family.</text>
</comment>
<gene>
    <name evidence="9" type="ORF">SAMN05518846_117128</name>
</gene>
<feature type="transmembrane region" description="Helical" evidence="8">
    <location>
        <begin position="310"/>
        <end position="328"/>
    </location>
</feature>
<evidence type="ECO:0000313" key="10">
    <source>
        <dbReference type="Proteomes" id="UP000198915"/>
    </source>
</evidence>
<evidence type="ECO:0000256" key="3">
    <source>
        <dbReference type="ARBA" id="ARBA00022448"/>
    </source>
</evidence>
<protein>
    <submittedName>
        <fullName evidence="9">Spore germination protein</fullName>
    </submittedName>
</protein>
<organism evidence="9 10">
    <name type="scientific">Brevibacillus centrosporus</name>
    <dbReference type="NCBI Taxonomy" id="54910"/>
    <lineage>
        <taxon>Bacteria</taxon>
        <taxon>Bacillati</taxon>
        <taxon>Bacillota</taxon>
        <taxon>Bacilli</taxon>
        <taxon>Bacillales</taxon>
        <taxon>Paenibacillaceae</taxon>
        <taxon>Brevibacillus</taxon>
    </lineage>
</organism>
<reference evidence="10" key="1">
    <citation type="submission" date="2016-10" db="EMBL/GenBank/DDBJ databases">
        <authorList>
            <person name="Varghese N."/>
            <person name="Submissions S."/>
        </authorList>
    </citation>
    <scope>NUCLEOTIDE SEQUENCE [LARGE SCALE GENOMIC DNA]</scope>
    <source>
        <strain evidence="10">OK042</strain>
    </source>
</reference>
<keyword evidence="6 8" id="KW-1133">Transmembrane helix</keyword>
<keyword evidence="7 8" id="KW-0472">Membrane</keyword>
<keyword evidence="4" id="KW-0309">Germination</keyword>
<dbReference type="STRING" id="1884381.SAMN05518846_117128"/>
<evidence type="ECO:0000256" key="5">
    <source>
        <dbReference type="ARBA" id="ARBA00022692"/>
    </source>
</evidence>
<name>A0A1I4BHS8_9BACL</name>
<keyword evidence="10" id="KW-1185">Reference proteome</keyword>
<dbReference type="InterPro" id="IPR004761">
    <property type="entry name" value="Spore_GerAB"/>
</dbReference>